<evidence type="ECO:0000313" key="2">
    <source>
        <dbReference type="Proteomes" id="UP000050417"/>
    </source>
</evidence>
<keyword evidence="2" id="KW-1185">Reference proteome</keyword>
<comment type="caution">
    <text evidence="1">The sequence shown here is derived from an EMBL/GenBank/DDBJ whole genome shotgun (WGS) entry which is preliminary data.</text>
</comment>
<sequence>MGRALQQPVIIESCTNQLSQAGAGISNHPPLSRQSRKVNRNWMKEEMKGGKKVCDIYSSPGMGTIISANQMRKAVLSKGFNPFKMGLTNTPAIMMVGEQAAYQHWRSMIVAQSTSDWNICAKCMAKLKPYLSEKSKMWWQFWK</sequence>
<dbReference type="AlphaFoldDB" id="A0A0P6WLV0"/>
<protein>
    <submittedName>
        <fullName evidence="1">Uncharacterized protein</fullName>
    </submittedName>
</protein>
<accession>A0A0P6WLV0</accession>
<name>A0A0P6WLV0_9CHLR</name>
<proteinExistence type="predicted"/>
<dbReference type="STRING" id="1134406.ADN00_17975"/>
<dbReference type="RefSeq" id="WP_152966413.1">
    <property type="nucleotide sequence ID" value="NZ_LGCL01000044.1"/>
</dbReference>
<reference evidence="1 2" key="1">
    <citation type="submission" date="2015-07" db="EMBL/GenBank/DDBJ databases">
        <title>Genome sequence of Ornatilinea apprima DSM 23815.</title>
        <authorList>
            <person name="Hemp J."/>
            <person name="Ward L.M."/>
            <person name="Pace L.A."/>
            <person name="Fischer W.W."/>
        </authorList>
    </citation>
    <scope>NUCLEOTIDE SEQUENCE [LARGE SCALE GENOMIC DNA]</scope>
    <source>
        <strain evidence="1 2">P3M-1</strain>
    </source>
</reference>
<gene>
    <name evidence="1" type="ORF">ADN00_17975</name>
</gene>
<dbReference type="Proteomes" id="UP000050417">
    <property type="component" value="Unassembled WGS sequence"/>
</dbReference>
<organism evidence="1 2">
    <name type="scientific">Ornatilinea apprima</name>
    <dbReference type="NCBI Taxonomy" id="1134406"/>
    <lineage>
        <taxon>Bacteria</taxon>
        <taxon>Bacillati</taxon>
        <taxon>Chloroflexota</taxon>
        <taxon>Anaerolineae</taxon>
        <taxon>Anaerolineales</taxon>
        <taxon>Anaerolineaceae</taxon>
        <taxon>Ornatilinea</taxon>
    </lineage>
</organism>
<evidence type="ECO:0000313" key="1">
    <source>
        <dbReference type="EMBL" id="KPL70765.1"/>
    </source>
</evidence>
<dbReference type="EMBL" id="LGCL01000044">
    <property type="protein sequence ID" value="KPL70765.1"/>
    <property type="molecule type" value="Genomic_DNA"/>
</dbReference>